<accession>Q8C4M2</accession>
<gene>
    <name evidence="2" type="primary">Gm9920</name>
</gene>
<evidence type="ECO:0000313" key="1">
    <source>
        <dbReference type="EMBL" id="BAC38308.1"/>
    </source>
</evidence>
<reference evidence="1" key="2">
    <citation type="journal article" date="2000" name="Genome Res.">
        <title>Normalization and subtraction of cap-trapper-selected cDNAs to prepare full-length cDNA libraries for rapid discovery of new genes.</title>
        <authorList>
            <person name="Carninci P."/>
            <person name="Shibata Y."/>
            <person name="Hayatsu N."/>
            <person name="Sugahara Y."/>
            <person name="Shibata K."/>
            <person name="Itoh M."/>
            <person name="Konno H."/>
            <person name="Okazaki Y."/>
            <person name="Muramatsu M."/>
            <person name="Hayashizaki Y."/>
        </authorList>
    </citation>
    <scope>NUCLEOTIDE SEQUENCE</scope>
    <source>
        <strain evidence="1">C57BL/6J</strain>
        <tissue evidence="1">Head</tissue>
    </source>
</reference>
<dbReference type="AlphaFoldDB" id="Q8C4M2"/>
<reference evidence="1" key="5">
    <citation type="journal article" date="2002" name="Nature">
        <title>Analysis of the mouse transcriptome based on functional annotation of 60,770 full-length cDNAs.</title>
        <authorList>
            <consortium name="The FANTOM Consortium and the RIKEN Genome Exploration Research Group Phase I and II Team"/>
        </authorList>
    </citation>
    <scope>NUCLEOTIDE SEQUENCE</scope>
    <source>
        <strain evidence="1">C57BL/6J</strain>
        <tissue evidence="1">Head</tissue>
    </source>
</reference>
<reference evidence="1" key="4">
    <citation type="journal article" date="2001" name="Nature">
        <title>Functional annotation of a full-length mouse cDNA collection.</title>
        <authorList>
            <consortium name="The RIKEN Genome Exploration Research Group Phase II Team and the FANTOM Consortium"/>
        </authorList>
    </citation>
    <scope>NUCLEOTIDE SEQUENCE</scope>
    <source>
        <strain evidence="1">C57BL/6J</strain>
        <tissue evidence="1">Head</tissue>
    </source>
</reference>
<dbReference type="EMBL" id="AK081722">
    <property type="protein sequence ID" value="BAC38308.1"/>
    <property type="molecule type" value="mRNA"/>
</dbReference>
<reference evidence="1" key="8">
    <citation type="journal article" date="2005" name="Science">
        <title>Antisense Transcription in the Mammalian Transcriptome.</title>
        <authorList>
            <consortium name="RIKEN Genome Exploration Research Group and Genome Science Group (Genome Network Project Core Group) and the FANTOM Consortium"/>
        </authorList>
    </citation>
    <scope>NUCLEOTIDE SEQUENCE</scope>
    <source>
        <strain evidence="1">C57BL/6J</strain>
        <tissue evidence="1">Head</tissue>
    </source>
</reference>
<dbReference type="MGI" id="MGI:3642228">
    <property type="gene designation" value="Gm9920"/>
</dbReference>
<reference evidence="1" key="6">
    <citation type="submission" date="2002-04" db="EMBL/GenBank/DDBJ databases">
        <authorList>
            <person name="Adachi J."/>
            <person name="Aizawa K."/>
            <person name="Akimura T."/>
            <person name="Arakawa T."/>
            <person name="Bono H."/>
            <person name="Carninci P."/>
            <person name="Fukuda S."/>
            <person name="Furuno M."/>
            <person name="Hanagaki T."/>
            <person name="Hara A."/>
            <person name="Hashizume W."/>
            <person name="Hayashida K."/>
            <person name="Hayatsu N."/>
            <person name="Hiramoto K."/>
            <person name="Hiraoka T."/>
            <person name="Hirozane T."/>
            <person name="Hori F."/>
            <person name="Imotani K."/>
            <person name="Ishii Y."/>
            <person name="Itoh M."/>
            <person name="Kagawa I."/>
            <person name="Kasukawa T."/>
            <person name="Katoh H."/>
            <person name="Kawai J."/>
            <person name="Kojima Y."/>
            <person name="Kondo S."/>
            <person name="Konno H."/>
            <person name="Kouda M."/>
            <person name="Koya S."/>
            <person name="Kurihara C."/>
            <person name="Matsuyama T."/>
            <person name="Miyazaki A."/>
            <person name="Murata M."/>
            <person name="Nakamura M."/>
            <person name="Nishi K."/>
            <person name="Nomura K."/>
            <person name="Numazaki R."/>
            <person name="Ohno M."/>
            <person name="Ohsato N."/>
            <person name="Okazaki Y."/>
            <person name="Saito R."/>
            <person name="Saitoh H."/>
            <person name="Sakai C."/>
            <person name="Sakai K."/>
            <person name="Sakazume N."/>
            <person name="Sano H."/>
            <person name="Sasaki D."/>
            <person name="Shibata K."/>
            <person name="Shinagawa A."/>
            <person name="Shiraki T."/>
            <person name="Sogabe Y."/>
            <person name="Tagami M."/>
            <person name="Tagawa A."/>
            <person name="Takahashi F."/>
            <person name="Takaku-Akahira S."/>
            <person name="Takeda Y."/>
            <person name="Tanaka T."/>
            <person name="Tomaru A."/>
            <person name="Toya T."/>
            <person name="Yasunishi A."/>
            <person name="Muramatsu M."/>
            <person name="Hayashizaki Y."/>
        </authorList>
    </citation>
    <scope>NUCLEOTIDE SEQUENCE</scope>
    <source>
        <strain evidence="1">C57BL/6J</strain>
        <tissue evidence="1">Head</tissue>
    </source>
</reference>
<organism evidence="1">
    <name type="scientific">Mus musculus</name>
    <name type="common">Mouse</name>
    <dbReference type="NCBI Taxonomy" id="10090"/>
    <lineage>
        <taxon>Eukaryota</taxon>
        <taxon>Metazoa</taxon>
        <taxon>Chordata</taxon>
        <taxon>Craniata</taxon>
        <taxon>Vertebrata</taxon>
        <taxon>Euteleostomi</taxon>
        <taxon>Mammalia</taxon>
        <taxon>Eutheria</taxon>
        <taxon>Euarchontoglires</taxon>
        <taxon>Glires</taxon>
        <taxon>Rodentia</taxon>
        <taxon>Myomorpha</taxon>
        <taxon>Muroidea</taxon>
        <taxon>Muridae</taxon>
        <taxon>Murinae</taxon>
        <taxon>Mus</taxon>
        <taxon>Mus</taxon>
    </lineage>
</organism>
<reference evidence="1" key="1">
    <citation type="journal article" date="1999" name="Methods Enzymol.">
        <title>High-efficiency full-length cDNA cloning.</title>
        <authorList>
            <person name="Carninci P."/>
            <person name="Hayashizaki Y."/>
        </authorList>
    </citation>
    <scope>NUCLEOTIDE SEQUENCE</scope>
    <source>
        <strain evidence="1">C57BL/6J</strain>
        <tissue evidence="1">Head</tissue>
    </source>
</reference>
<sequence length="129" mass="13420">MACALRTAAGIGQSRAHLLSAFPYRSCSPVTRTSAMRSSSLCCTPPLPPALLSLLPLPPLLPSSMFLTARLPLCLCCPGGCAWRLDQCALPEAAPAIFVPGGAVAQTRLAGEGNPAGMATHLCSQNFRR</sequence>
<dbReference type="AGR" id="MGI:3642228"/>
<proteinExistence type="evidence at transcript level"/>
<reference evidence="1" key="3">
    <citation type="journal article" date="2000" name="Genome Res.">
        <title>RIKEN integrated sequence analysis (RISA) system--384-format sequencing pipeline with 384 multicapillary sequencer.</title>
        <authorList>
            <person name="Shibata K."/>
            <person name="Itoh M."/>
            <person name="Aizawa K."/>
            <person name="Nagaoka S."/>
            <person name="Sasaki N."/>
            <person name="Carninci P."/>
            <person name="Konno H."/>
            <person name="Akiyama J."/>
            <person name="Nishi K."/>
            <person name="Kitsunai T."/>
            <person name="Tashiro H."/>
            <person name="Itoh M."/>
            <person name="Sumi N."/>
            <person name="Ishii Y."/>
            <person name="Nakamura S."/>
            <person name="Hazama M."/>
            <person name="Nishine T."/>
            <person name="Harada A."/>
            <person name="Yamamoto R."/>
            <person name="Matsumoto H."/>
            <person name="Sakaguchi S."/>
            <person name="Ikegami T."/>
            <person name="Kashiwagi K."/>
            <person name="Fujiwake S."/>
            <person name="Inoue K."/>
            <person name="Togawa Y."/>
            <person name="Izawa M."/>
            <person name="Ohara E."/>
            <person name="Watahiki M."/>
            <person name="Yoneda Y."/>
            <person name="Ishikawa T."/>
            <person name="Ozawa K."/>
            <person name="Tanaka T."/>
            <person name="Matsuura S."/>
            <person name="Kawai J."/>
            <person name="Okazaki Y."/>
            <person name="Muramatsu M."/>
            <person name="Inoue Y."/>
            <person name="Kira A."/>
            <person name="Hayashizaki Y."/>
        </authorList>
    </citation>
    <scope>NUCLEOTIDE SEQUENCE</scope>
    <source>
        <strain evidence="1">C57BL/6J</strain>
        <tissue evidence="1">Head</tissue>
    </source>
</reference>
<reference evidence="1" key="7">
    <citation type="journal article" date="2005" name="Science">
        <title>The Transcriptional Landscape of the Mammalian Genome.</title>
        <authorList>
            <consortium name="The FANTOM Consortium"/>
            <consortium name="Riken Genome Exploration Research Group and Genome Science Group (Genome Network Project Core Group)"/>
        </authorList>
    </citation>
    <scope>NUCLEOTIDE SEQUENCE</scope>
    <source>
        <strain evidence="1">C57BL/6J</strain>
        <tissue evidence="1">Head</tissue>
    </source>
</reference>
<name>Q8C4M2_MOUSE</name>
<protein>
    <submittedName>
        <fullName evidence="1">Uncharacterized protein</fullName>
    </submittedName>
</protein>
<evidence type="ECO:0000313" key="2">
    <source>
        <dbReference type="MGI" id="MGI:3642228"/>
    </source>
</evidence>